<reference evidence="1 2" key="1">
    <citation type="submission" date="2019-08" db="EMBL/GenBank/DDBJ databases">
        <title>Draft genome sequencing and comparative genomics of hatchery-associated Vibrios.</title>
        <authorList>
            <person name="Kehlet-Delgado H."/>
            <person name="Mueller R.S."/>
        </authorList>
    </citation>
    <scope>NUCLEOTIDE SEQUENCE [LARGE SCALE GENOMIC DNA]</scope>
    <source>
        <strain evidence="1 2">00-78-3</strain>
    </source>
</reference>
<accession>A0A7Y3ZBI9</accession>
<evidence type="ECO:0000313" key="2">
    <source>
        <dbReference type="Proteomes" id="UP000572072"/>
    </source>
</evidence>
<proteinExistence type="predicted"/>
<dbReference type="EMBL" id="VTYN01000023">
    <property type="protein sequence ID" value="NOH50057.1"/>
    <property type="molecule type" value="Genomic_DNA"/>
</dbReference>
<sequence length="208" mass="23825">MSVYKEELGFPLFHGTSSIFLDSINQSGLGGENVSKKFEINAMFSQVVDAFNSKYKDCNWWVGEGFICEKMVRQEVTNGGFNFRYGGVYLTPSLKTAKNYATSNKYGSELISYFIRSYEELFKLDPMLADKIFPIAHPLRQLIALNPVPVVLEVVGITKDCLVTEQGMPIEEQLELMRQFPEEMWQQFNFESTKPISWENIKQIDLNG</sequence>
<organism evidence="1 2">
    <name type="scientific">Vibrio rotiferianus</name>
    <dbReference type="NCBI Taxonomy" id="190895"/>
    <lineage>
        <taxon>Bacteria</taxon>
        <taxon>Pseudomonadati</taxon>
        <taxon>Pseudomonadota</taxon>
        <taxon>Gammaproteobacteria</taxon>
        <taxon>Vibrionales</taxon>
        <taxon>Vibrionaceae</taxon>
        <taxon>Vibrio</taxon>
    </lineage>
</organism>
<gene>
    <name evidence="1" type="ORF">F0262_18605</name>
</gene>
<dbReference type="RefSeq" id="WP_050922158.1">
    <property type="nucleotide sequence ID" value="NZ_VTYN01000023.1"/>
</dbReference>
<name>A0A7Y3ZBI9_9VIBR</name>
<dbReference type="Proteomes" id="UP000572072">
    <property type="component" value="Unassembled WGS sequence"/>
</dbReference>
<dbReference type="AlphaFoldDB" id="A0A7Y3ZBI9"/>
<protein>
    <submittedName>
        <fullName evidence="1">Uncharacterized protein</fullName>
    </submittedName>
</protein>
<comment type="caution">
    <text evidence="1">The sequence shown here is derived from an EMBL/GenBank/DDBJ whole genome shotgun (WGS) entry which is preliminary data.</text>
</comment>
<evidence type="ECO:0000313" key="1">
    <source>
        <dbReference type="EMBL" id="NOH50057.1"/>
    </source>
</evidence>